<keyword evidence="5" id="KW-1185">Reference proteome</keyword>
<evidence type="ECO:0000313" key="1">
    <source>
        <dbReference type="EMBL" id="MBS5688474.1"/>
    </source>
</evidence>
<evidence type="ECO:0000313" key="3">
    <source>
        <dbReference type="EMBL" id="VUW92270.1"/>
    </source>
</evidence>
<reference evidence="2 4" key="1">
    <citation type="submission" date="2018-02" db="EMBL/GenBank/DDBJ databases">
        <title>Complete genome sequencing of Faecalibacterium prausnitzii strains isolated from the human gut.</title>
        <authorList>
            <person name="Fitzgerald B.C."/>
            <person name="Shkoporov A.N."/>
            <person name="Ross P.R."/>
            <person name="Hill C."/>
        </authorList>
    </citation>
    <scope>NUCLEOTIDE SEQUENCE [LARGE SCALE GENOMIC DNA]</scope>
    <source>
        <strain evidence="2 4">APC942/32-1</strain>
    </source>
</reference>
<accession>A0A329TY32</accession>
<evidence type="ECO:0000313" key="4">
    <source>
        <dbReference type="Proteomes" id="UP000251144"/>
    </source>
</evidence>
<protein>
    <submittedName>
        <fullName evidence="2">Uncharacterized protein</fullName>
    </submittedName>
</protein>
<proteinExistence type="predicted"/>
<dbReference type="Proteomes" id="UP000251144">
    <property type="component" value="Unassembled WGS sequence"/>
</dbReference>
<reference evidence="3 5" key="2">
    <citation type="submission" date="2019-07" db="EMBL/GenBank/DDBJ databases">
        <authorList>
            <person name="Hibberd C M."/>
            <person name="Gehrig L. J."/>
            <person name="Chang H.-W."/>
            <person name="Venkatesh S."/>
        </authorList>
    </citation>
    <scope>NUCLEOTIDE SEQUENCE [LARGE SCALE GENOMIC DNA]</scope>
    <source>
        <strain evidence="3">Faecalibacterium_prausnitzii_JG_BgPS064</strain>
    </source>
</reference>
<dbReference type="Proteomes" id="UP000733372">
    <property type="component" value="Unassembled WGS sequence"/>
</dbReference>
<dbReference type="EMBL" id="CABHMY010000022">
    <property type="protein sequence ID" value="VUW92270.1"/>
    <property type="molecule type" value="Genomic_DNA"/>
</dbReference>
<name>A0A329TY32_9FIRM</name>
<reference evidence="1" key="3">
    <citation type="submission" date="2021-02" db="EMBL/GenBank/DDBJ databases">
        <title>Infant gut strain persistence is associated with maternal origin, phylogeny, and functional potential including surface adhesion and iron acquisition.</title>
        <authorList>
            <person name="Lou Y.C."/>
        </authorList>
    </citation>
    <scope>NUCLEOTIDE SEQUENCE</scope>
    <source>
        <strain evidence="1">L3_101_367G1_dasL3_101_367G1_metabat.metabat.26</strain>
    </source>
</reference>
<gene>
    <name evidence="2" type="ORF">C4N26_08275</name>
    <name evidence="3" type="ORF">FPPS064S07_01962</name>
    <name evidence="1" type="ORF">KHW66_10920</name>
</gene>
<dbReference type="EMBL" id="PRLB01000007">
    <property type="protein sequence ID" value="RAW53883.1"/>
    <property type="molecule type" value="Genomic_DNA"/>
</dbReference>
<dbReference type="Proteomes" id="UP000406184">
    <property type="component" value="Unassembled WGS sequence"/>
</dbReference>
<sequence>MERYRVVRIEEQMYGCEELPEGAEVCCDVTVEAADGTRKTLSCPDAELTRQGIDEGDTVLWDGTALRKA</sequence>
<evidence type="ECO:0000313" key="2">
    <source>
        <dbReference type="EMBL" id="RAW53883.1"/>
    </source>
</evidence>
<organism evidence="2 4">
    <name type="scientific">Faecalibacterium prausnitzii</name>
    <dbReference type="NCBI Taxonomy" id="853"/>
    <lineage>
        <taxon>Bacteria</taxon>
        <taxon>Bacillati</taxon>
        <taxon>Bacillota</taxon>
        <taxon>Clostridia</taxon>
        <taxon>Eubacteriales</taxon>
        <taxon>Oscillospiraceae</taxon>
        <taxon>Faecalibacterium</taxon>
    </lineage>
</organism>
<evidence type="ECO:0000313" key="5">
    <source>
        <dbReference type="Proteomes" id="UP000406184"/>
    </source>
</evidence>
<dbReference type="OrthoDB" id="2048320at2"/>
<dbReference type="AlphaFoldDB" id="A0A329TY32"/>
<dbReference type="EMBL" id="JAGZAM010000024">
    <property type="protein sequence ID" value="MBS5688474.1"/>
    <property type="molecule type" value="Genomic_DNA"/>
</dbReference>
<dbReference type="RefSeq" id="WP_015565077.1">
    <property type="nucleotide sequence ID" value="NZ_CABHMY010000022.1"/>
</dbReference>